<dbReference type="Proteomes" id="UP000038010">
    <property type="component" value="Unassembled WGS sequence"/>
</dbReference>
<comment type="similarity">
    <text evidence="1 4">Belongs to the short-chain dehydrogenases/reductases (SDR) family.</text>
</comment>
<keyword evidence="2" id="KW-0521">NADP</keyword>
<dbReference type="PROSITE" id="PS00061">
    <property type="entry name" value="ADH_SHORT"/>
    <property type="match status" value="1"/>
</dbReference>
<dbReference type="EMBL" id="LFJN01000028">
    <property type="protein sequence ID" value="KPI36846.1"/>
    <property type="molecule type" value="Genomic_DNA"/>
</dbReference>
<dbReference type="PRINTS" id="PR00080">
    <property type="entry name" value="SDRFAMILY"/>
</dbReference>
<comment type="caution">
    <text evidence="5">The sequence shown here is derived from an EMBL/GenBank/DDBJ whole genome shotgun (WGS) entry which is preliminary data.</text>
</comment>
<dbReference type="PANTHER" id="PTHR45024">
    <property type="entry name" value="DEHYDROGENASES, SHORT CHAIN"/>
    <property type="match status" value="1"/>
</dbReference>
<dbReference type="VEuPathDB" id="FungiDB:AB675_11847"/>
<keyword evidence="3" id="KW-0560">Oxidoreductase</keyword>
<sequence length="317" mass="32945">MGPTSDNGLAGRVAIITGAGGGLGRHYALFLASQGVKVIVNDYGGSLDGVKGTSARAEAVVNEIKAAGGEATANGSDISQQSEVKEVVAQAVEVYGRVDILVNNAGTSGQMSSHDAVNVESFRRTWEIACLGTVLLISAVWPIMEKQGYGRIVNTSSDSIYGFGGGGDGGYASSKGAVYALTRDLGRFSTKHGIKINGVLPSAVSRMSDLSPIIKDITHKYFKTEEVATFVGALASEHCPVSGELFSAGGGRAARTTLATFPGYNSSTVEGYLEHFDEVMGDAGDCFIPKDTLDQVSYAIKHATGTDVGKIEMDSAI</sequence>
<evidence type="ECO:0000256" key="2">
    <source>
        <dbReference type="ARBA" id="ARBA00022857"/>
    </source>
</evidence>
<dbReference type="SUPFAM" id="SSF51735">
    <property type="entry name" value="NAD(P)-binding Rossmann-fold domains"/>
    <property type="match status" value="1"/>
</dbReference>
<dbReference type="PRINTS" id="PR00081">
    <property type="entry name" value="GDHRDH"/>
</dbReference>
<organism evidence="5 6">
    <name type="scientific">Cyphellophora attinorum</name>
    <dbReference type="NCBI Taxonomy" id="1664694"/>
    <lineage>
        <taxon>Eukaryota</taxon>
        <taxon>Fungi</taxon>
        <taxon>Dikarya</taxon>
        <taxon>Ascomycota</taxon>
        <taxon>Pezizomycotina</taxon>
        <taxon>Eurotiomycetes</taxon>
        <taxon>Chaetothyriomycetidae</taxon>
        <taxon>Chaetothyriales</taxon>
        <taxon>Cyphellophoraceae</taxon>
        <taxon>Cyphellophora</taxon>
    </lineage>
</organism>
<dbReference type="AlphaFoldDB" id="A0A0N1H6C0"/>
<dbReference type="InterPro" id="IPR002347">
    <property type="entry name" value="SDR_fam"/>
</dbReference>
<reference evidence="5 6" key="1">
    <citation type="submission" date="2015-06" db="EMBL/GenBank/DDBJ databases">
        <title>Draft genome of the ant-associated black yeast Phialophora attae CBS 131958.</title>
        <authorList>
            <person name="Moreno L.F."/>
            <person name="Stielow B.J."/>
            <person name="de Hoog S."/>
            <person name="Vicente V.A."/>
            <person name="Weiss V.A."/>
            <person name="de Vries M."/>
            <person name="Cruz L.M."/>
            <person name="Souza E.M."/>
        </authorList>
    </citation>
    <scope>NUCLEOTIDE SEQUENCE [LARGE SCALE GENOMIC DNA]</scope>
    <source>
        <strain evidence="5 6">CBS 131958</strain>
    </source>
</reference>
<name>A0A0N1H6C0_9EURO</name>
<dbReference type="GO" id="GO:0016491">
    <property type="term" value="F:oxidoreductase activity"/>
    <property type="evidence" value="ECO:0007669"/>
    <property type="project" value="UniProtKB-KW"/>
</dbReference>
<evidence type="ECO:0000313" key="6">
    <source>
        <dbReference type="Proteomes" id="UP000038010"/>
    </source>
</evidence>
<accession>A0A0N1H6C0</accession>
<dbReference type="Pfam" id="PF00106">
    <property type="entry name" value="adh_short"/>
    <property type="match status" value="1"/>
</dbReference>
<dbReference type="GeneID" id="28732609"/>
<dbReference type="InterPro" id="IPR020904">
    <property type="entry name" value="Sc_DH/Rdtase_CS"/>
</dbReference>
<evidence type="ECO:0000313" key="5">
    <source>
        <dbReference type="EMBL" id="KPI36846.1"/>
    </source>
</evidence>
<dbReference type="OrthoDB" id="47007at2759"/>
<gene>
    <name evidence="5" type="ORF">AB675_11847</name>
</gene>
<protein>
    <submittedName>
        <fullName evidence="5">Peroxisomal hydratase-dehydrogenase-epimerase</fullName>
    </submittedName>
</protein>
<dbReference type="InterPro" id="IPR051687">
    <property type="entry name" value="Peroxisomal_Beta-Oxidation"/>
</dbReference>
<dbReference type="PANTHER" id="PTHR45024:SF2">
    <property type="entry name" value="SCP2 DOMAIN-CONTAINING PROTEIN"/>
    <property type="match status" value="1"/>
</dbReference>
<evidence type="ECO:0000256" key="3">
    <source>
        <dbReference type="ARBA" id="ARBA00023002"/>
    </source>
</evidence>
<dbReference type="STRING" id="1664694.A0A0N1H6C0"/>
<keyword evidence="6" id="KW-1185">Reference proteome</keyword>
<dbReference type="Gene3D" id="3.40.50.720">
    <property type="entry name" value="NAD(P)-binding Rossmann-like Domain"/>
    <property type="match status" value="1"/>
</dbReference>
<proteinExistence type="inferred from homology"/>
<evidence type="ECO:0000256" key="1">
    <source>
        <dbReference type="ARBA" id="ARBA00006484"/>
    </source>
</evidence>
<dbReference type="RefSeq" id="XP_017996809.1">
    <property type="nucleotide sequence ID" value="XM_018140728.1"/>
</dbReference>
<evidence type="ECO:0000256" key="4">
    <source>
        <dbReference type="RuleBase" id="RU000363"/>
    </source>
</evidence>
<dbReference type="InterPro" id="IPR036291">
    <property type="entry name" value="NAD(P)-bd_dom_sf"/>
</dbReference>